<proteinExistence type="predicted"/>
<dbReference type="STRING" id="1037660.A0A066V780"/>
<gene>
    <name evidence="2" type="ORF">K437DRAFT_296853</name>
</gene>
<dbReference type="HOGENOM" id="CLU_1082531_0_0_1"/>
<name>A0A066V780_TILAU</name>
<accession>A0A066V780</accession>
<sequence length="257" mass="28295">MTTQPKCIALLNGSRVFTIGVTSCTFRCTSAAVGTELAEQWRPGAHLKVGSRTEWNLRKLLDGLSRHREKARPLWEFGYTSVVETVEVRFFGVIPTACFALDYWAHDSSLTVTKGSVSHKPTPGLSIDNGFGTGAEGLRRRLVVSLATLDDLRIRFNCAVAGPVATSLWYMAEEEKQGMFKSMTDAAPSEKVPKAGSIAQVYLESSVAAAYCAFHIKWRHSGNPSSVGIEYHAGYWKPPVWSPFHPCRGVECTRLPI</sequence>
<dbReference type="OrthoDB" id="294295at2759"/>
<dbReference type="Proteomes" id="UP000027361">
    <property type="component" value="Unassembled WGS sequence"/>
</dbReference>
<dbReference type="RefSeq" id="XP_013239963.1">
    <property type="nucleotide sequence ID" value="XM_013384509.1"/>
</dbReference>
<dbReference type="Pfam" id="PF23441">
    <property type="entry name" value="SDR"/>
    <property type="match status" value="1"/>
</dbReference>
<evidence type="ECO:0000256" key="1">
    <source>
        <dbReference type="ARBA" id="ARBA00022857"/>
    </source>
</evidence>
<organism evidence="2 3">
    <name type="scientific">Tilletiaria anomala (strain ATCC 24038 / CBS 436.72 / UBC 951)</name>
    <dbReference type="NCBI Taxonomy" id="1037660"/>
    <lineage>
        <taxon>Eukaryota</taxon>
        <taxon>Fungi</taxon>
        <taxon>Dikarya</taxon>
        <taxon>Basidiomycota</taxon>
        <taxon>Ustilaginomycotina</taxon>
        <taxon>Exobasidiomycetes</taxon>
        <taxon>Georgefischeriales</taxon>
        <taxon>Tilletiariaceae</taxon>
        <taxon>Tilletiaria</taxon>
    </lineage>
</organism>
<dbReference type="Gene3D" id="3.40.50.720">
    <property type="entry name" value="NAD(P)-binding Rossmann-like Domain"/>
    <property type="match status" value="1"/>
</dbReference>
<evidence type="ECO:0000313" key="3">
    <source>
        <dbReference type="Proteomes" id="UP000027361"/>
    </source>
</evidence>
<protein>
    <submittedName>
        <fullName evidence="2">Uncharacterized protein</fullName>
    </submittedName>
</protein>
<dbReference type="InParanoid" id="A0A066V780"/>
<dbReference type="SUPFAM" id="SSF51735">
    <property type="entry name" value="NAD(P)-binding Rossmann-fold domains"/>
    <property type="match status" value="1"/>
</dbReference>
<reference evidence="2 3" key="1">
    <citation type="submission" date="2014-05" db="EMBL/GenBank/DDBJ databases">
        <title>Draft genome sequence of a rare smut relative, Tilletiaria anomala UBC 951.</title>
        <authorList>
            <consortium name="DOE Joint Genome Institute"/>
            <person name="Toome M."/>
            <person name="Kuo A."/>
            <person name="Henrissat B."/>
            <person name="Lipzen A."/>
            <person name="Tritt A."/>
            <person name="Yoshinaga Y."/>
            <person name="Zane M."/>
            <person name="Barry K."/>
            <person name="Grigoriev I.V."/>
            <person name="Spatafora J.W."/>
            <person name="Aimea M.C."/>
        </authorList>
    </citation>
    <scope>NUCLEOTIDE SEQUENCE [LARGE SCALE GENOMIC DNA]</scope>
    <source>
        <strain evidence="2 3">UBC 951</strain>
    </source>
</reference>
<comment type="caution">
    <text evidence="2">The sequence shown here is derived from an EMBL/GenBank/DDBJ whole genome shotgun (WGS) entry which is preliminary data.</text>
</comment>
<dbReference type="InterPro" id="IPR036291">
    <property type="entry name" value="NAD(P)-bd_dom_sf"/>
</dbReference>
<dbReference type="AlphaFoldDB" id="A0A066V780"/>
<keyword evidence="3" id="KW-1185">Reference proteome</keyword>
<dbReference type="InterPro" id="IPR057571">
    <property type="entry name" value="SDR_PhqE-like"/>
</dbReference>
<keyword evidence="1" id="KW-0521">NADP</keyword>
<evidence type="ECO:0000313" key="2">
    <source>
        <dbReference type="EMBL" id="KDN36143.1"/>
    </source>
</evidence>
<dbReference type="EMBL" id="JMSN01000180">
    <property type="protein sequence ID" value="KDN36143.1"/>
    <property type="molecule type" value="Genomic_DNA"/>
</dbReference>
<dbReference type="GeneID" id="25267339"/>